<keyword evidence="1" id="KW-0808">Transferase</keyword>
<dbReference type="Gene3D" id="3.40.50.150">
    <property type="entry name" value="Vaccinia Virus protein VP39"/>
    <property type="match status" value="1"/>
</dbReference>
<dbReference type="CDD" id="cd02440">
    <property type="entry name" value="AdoMet_MTases"/>
    <property type="match status" value="1"/>
</dbReference>
<dbReference type="PANTHER" id="PTHR43591">
    <property type="entry name" value="METHYLTRANSFERASE"/>
    <property type="match status" value="1"/>
</dbReference>
<dbReference type="GeneID" id="43645144"/>
<name>A0A5N6SFH1_ASPPS</name>
<accession>A0A5N6SFH1</accession>
<dbReference type="RefSeq" id="XP_031908494.1">
    <property type="nucleotide sequence ID" value="XM_032060934.1"/>
</dbReference>
<evidence type="ECO:0000313" key="2">
    <source>
        <dbReference type="Proteomes" id="UP000325672"/>
    </source>
</evidence>
<dbReference type="AlphaFoldDB" id="A0A5N6SFH1"/>
<dbReference type="PANTHER" id="PTHR43591:SF24">
    <property type="entry name" value="2-METHOXY-6-POLYPRENYL-1,4-BENZOQUINOL METHYLASE, MITOCHONDRIAL"/>
    <property type="match status" value="1"/>
</dbReference>
<dbReference type="OrthoDB" id="2013972at2759"/>
<dbReference type="InterPro" id="IPR029063">
    <property type="entry name" value="SAM-dependent_MTases_sf"/>
</dbReference>
<dbReference type="GO" id="GO:0008168">
    <property type="term" value="F:methyltransferase activity"/>
    <property type="evidence" value="ECO:0007669"/>
    <property type="project" value="UniProtKB-KW"/>
</dbReference>
<gene>
    <name evidence="1" type="ORF">BDV38DRAFT_287746</name>
</gene>
<dbReference type="SUPFAM" id="SSF53335">
    <property type="entry name" value="S-adenosyl-L-methionine-dependent methyltransferases"/>
    <property type="match status" value="1"/>
</dbReference>
<dbReference type="Proteomes" id="UP000325672">
    <property type="component" value="Unassembled WGS sequence"/>
</dbReference>
<evidence type="ECO:0000313" key="1">
    <source>
        <dbReference type="EMBL" id="KAE8132431.1"/>
    </source>
</evidence>
<dbReference type="EMBL" id="ML743633">
    <property type="protein sequence ID" value="KAE8132431.1"/>
    <property type="molecule type" value="Genomic_DNA"/>
</dbReference>
<protein>
    <submittedName>
        <fullName evidence="1">S-adenosyl-L-methionine-dependent methyltransferase</fullName>
    </submittedName>
</protein>
<sequence>MDDTITDSDSTIGDVFSSDGFSTTDTMSSVDTLDLDSLAEGRDTEDSRLIQRNGRVYYERELDRYPWPMDLDARGRQQDMYNIALAHFDGYLFHAPIIEEPQKVLDIGTGIGAWAIDFADVFRGSTVFGIDWVYLQADLGTPNVHFIIEDVENYPGWYSEFRNVDYVHVGQIGHRVQNLRNILNGISRCCKPGAWVEFGDWVVELEDPNGPVHQWYVELQLALSRYGYDLEFPILYSSTMEEKGFGGITISDNRIPMSLNDTTHTMTSKALLECWAYTLEDLSMEPMTEKLGHSAEYVHELCSSAQRAILTGGKNGYLNWRVIYGQVNHV</sequence>
<dbReference type="Pfam" id="PF13489">
    <property type="entry name" value="Methyltransf_23"/>
    <property type="match status" value="1"/>
</dbReference>
<dbReference type="GO" id="GO:0032259">
    <property type="term" value="P:methylation"/>
    <property type="evidence" value="ECO:0007669"/>
    <property type="project" value="UniProtKB-KW"/>
</dbReference>
<keyword evidence="2" id="KW-1185">Reference proteome</keyword>
<organism evidence="1 2">
    <name type="scientific">Aspergillus pseudotamarii</name>
    <dbReference type="NCBI Taxonomy" id="132259"/>
    <lineage>
        <taxon>Eukaryota</taxon>
        <taxon>Fungi</taxon>
        <taxon>Dikarya</taxon>
        <taxon>Ascomycota</taxon>
        <taxon>Pezizomycotina</taxon>
        <taxon>Eurotiomycetes</taxon>
        <taxon>Eurotiomycetidae</taxon>
        <taxon>Eurotiales</taxon>
        <taxon>Aspergillaceae</taxon>
        <taxon>Aspergillus</taxon>
        <taxon>Aspergillus subgen. Circumdati</taxon>
    </lineage>
</organism>
<proteinExistence type="predicted"/>
<reference evidence="1 2" key="1">
    <citation type="submission" date="2019-04" db="EMBL/GenBank/DDBJ databases">
        <title>Friends and foes A comparative genomics study of 23 Aspergillus species from section Flavi.</title>
        <authorList>
            <consortium name="DOE Joint Genome Institute"/>
            <person name="Kjaerbolling I."/>
            <person name="Vesth T."/>
            <person name="Frisvad J.C."/>
            <person name="Nybo J.L."/>
            <person name="Theobald S."/>
            <person name="Kildgaard S."/>
            <person name="Isbrandt T."/>
            <person name="Kuo A."/>
            <person name="Sato A."/>
            <person name="Lyhne E.K."/>
            <person name="Kogle M.E."/>
            <person name="Wiebenga A."/>
            <person name="Kun R.S."/>
            <person name="Lubbers R.J."/>
            <person name="Makela M.R."/>
            <person name="Barry K."/>
            <person name="Chovatia M."/>
            <person name="Clum A."/>
            <person name="Daum C."/>
            <person name="Haridas S."/>
            <person name="He G."/>
            <person name="LaButti K."/>
            <person name="Lipzen A."/>
            <person name="Mondo S."/>
            <person name="Riley R."/>
            <person name="Salamov A."/>
            <person name="Simmons B.A."/>
            <person name="Magnuson J.K."/>
            <person name="Henrissat B."/>
            <person name="Mortensen U.H."/>
            <person name="Larsen T.O."/>
            <person name="Devries R.P."/>
            <person name="Grigoriev I.V."/>
            <person name="Machida M."/>
            <person name="Baker S.E."/>
            <person name="Andersen M.R."/>
        </authorList>
    </citation>
    <scope>NUCLEOTIDE SEQUENCE [LARGE SCALE GENOMIC DNA]</scope>
    <source>
        <strain evidence="1 2">CBS 117625</strain>
    </source>
</reference>
<keyword evidence="1" id="KW-0489">Methyltransferase</keyword>